<sequence>GRTAEAGVVAALLASSGASGPADALEHARGFAALMNGGVLEREPIEALGRRWFLLDPGIDVKRIPVCLSSHAAVDAAADLVAEHGLHLDAIRRIVTDVPPIVVANLAHRDPASRQEAQFSMPFAVAAQLVLGDLRLEHLDEAVIRDPRIRVVMATVEMVTGSRWDDPAARAATPEGAEVTIETRDGRIVSTFRDFARGSAARPLGSDQLDTKFRTCAVPVIGAPAAESLLDRLRGVDRLPKARALLAGLSHSHPSAAKVSS</sequence>
<dbReference type="InterPro" id="IPR045337">
    <property type="entry name" value="MmgE_PrpD_C"/>
</dbReference>
<evidence type="ECO:0000313" key="2">
    <source>
        <dbReference type="EMBL" id="EWY40955.1"/>
    </source>
</evidence>
<name>W9H423_9PROT</name>
<dbReference type="InterPro" id="IPR042188">
    <property type="entry name" value="MmgE/PrpD_sf_2"/>
</dbReference>
<dbReference type="Pfam" id="PF19305">
    <property type="entry name" value="MmgE_PrpD_C"/>
    <property type="match status" value="1"/>
</dbReference>
<dbReference type="InterPro" id="IPR005656">
    <property type="entry name" value="MmgE_PrpD"/>
</dbReference>
<dbReference type="InterPro" id="IPR036148">
    <property type="entry name" value="MmgE/PrpD_sf"/>
</dbReference>
<dbReference type="EMBL" id="AVFL01000006">
    <property type="protein sequence ID" value="EWY40955.1"/>
    <property type="molecule type" value="Genomic_DNA"/>
</dbReference>
<proteinExistence type="predicted"/>
<comment type="caution">
    <text evidence="2">The sequence shown here is derived from an EMBL/GenBank/DDBJ whole genome shotgun (WGS) entry which is preliminary data.</text>
</comment>
<gene>
    <name evidence="2" type="ORF">N825_34035</name>
</gene>
<dbReference type="STRING" id="1385369.N825_34035"/>
<evidence type="ECO:0000259" key="1">
    <source>
        <dbReference type="Pfam" id="PF19305"/>
    </source>
</evidence>
<dbReference type="Proteomes" id="UP000019486">
    <property type="component" value="Unassembled WGS sequence"/>
</dbReference>
<feature type="domain" description="MmgE/PrpD C-terminal" evidence="1">
    <location>
        <begin position="65"/>
        <end position="227"/>
    </location>
</feature>
<keyword evidence="3" id="KW-1185">Reference proteome</keyword>
<organism evidence="2 3">
    <name type="scientific">Skermanella stibiiresistens SB22</name>
    <dbReference type="NCBI Taxonomy" id="1385369"/>
    <lineage>
        <taxon>Bacteria</taxon>
        <taxon>Pseudomonadati</taxon>
        <taxon>Pseudomonadota</taxon>
        <taxon>Alphaproteobacteria</taxon>
        <taxon>Rhodospirillales</taxon>
        <taxon>Azospirillaceae</taxon>
        <taxon>Skermanella</taxon>
    </lineage>
</organism>
<reference evidence="2 3" key="1">
    <citation type="submission" date="2013-08" db="EMBL/GenBank/DDBJ databases">
        <title>The genome sequence of Skermanella stibiiresistens.</title>
        <authorList>
            <person name="Zhu W."/>
            <person name="Wang G."/>
        </authorList>
    </citation>
    <scope>NUCLEOTIDE SEQUENCE [LARGE SCALE GENOMIC DNA]</scope>
    <source>
        <strain evidence="2 3">SB22</strain>
    </source>
</reference>
<dbReference type="AlphaFoldDB" id="W9H423"/>
<feature type="non-terminal residue" evidence="2">
    <location>
        <position position="1"/>
    </location>
</feature>
<dbReference type="Gene3D" id="3.30.1330.120">
    <property type="entry name" value="2-methylcitrate dehydratase PrpD"/>
    <property type="match status" value="1"/>
</dbReference>
<dbReference type="RefSeq" id="WP_198038272.1">
    <property type="nucleotide sequence ID" value="NZ_AVFL01000006.1"/>
</dbReference>
<dbReference type="PANTHER" id="PTHR16943:SF8">
    <property type="entry name" value="2-METHYLCITRATE DEHYDRATASE"/>
    <property type="match status" value="1"/>
</dbReference>
<dbReference type="GO" id="GO:0016829">
    <property type="term" value="F:lyase activity"/>
    <property type="evidence" value="ECO:0007669"/>
    <property type="project" value="InterPro"/>
</dbReference>
<accession>W9H423</accession>
<dbReference type="PANTHER" id="PTHR16943">
    <property type="entry name" value="2-METHYLCITRATE DEHYDRATASE-RELATED"/>
    <property type="match status" value="1"/>
</dbReference>
<evidence type="ECO:0000313" key="3">
    <source>
        <dbReference type="Proteomes" id="UP000019486"/>
    </source>
</evidence>
<dbReference type="SUPFAM" id="SSF103378">
    <property type="entry name" value="2-methylcitrate dehydratase PrpD"/>
    <property type="match status" value="1"/>
</dbReference>
<protein>
    <recommendedName>
        <fullName evidence="1">MmgE/PrpD C-terminal domain-containing protein</fullName>
    </recommendedName>
</protein>